<dbReference type="GO" id="GO:0000155">
    <property type="term" value="F:phosphorelay sensor kinase activity"/>
    <property type="evidence" value="ECO:0007669"/>
    <property type="project" value="InterPro"/>
</dbReference>
<dbReference type="Gene3D" id="1.10.287.130">
    <property type="match status" value="1"/>
</dbReference>
<dbReference type="SMART" id="SM00387">
    <property type="entry name" value="HATPase_c"/>
    <property type="match status" value="1"/>
</dbReference>
<dbReference type="SUPFAM" id="SSF55781">
    <property type="entry name" value="GAF domain-like"/>
    <property type="match status" value="1"/>
</dbReference>
<dbReference type="SUPFAM" id="SSF47384">
    <property type="entry name" value="Homodimeric domain of signal transducing histidine kinase"/>
    <property type="match status" value="1"/>
</dbReference>
<dbReference type="FunFam" id="3.30.450.20:FF:000099">
    <property type="entry name" value="Sensory box sensor histidine kinase"/>
    <property type="match status" value="1"/>
</dbReference>
<feature type="modified residue" description="4-aspartylphosphate" evidence="6">
    <location>
        <position position="62"/>
    </location>
</feature>
<dbReference type="EMBL" id="CP023344">
    <property type="protein sequence ID" value="ATC64065.1"/>
    <property type="molecule type" value="Genomic_DNA"/>
</dbReference>
<organism evidence="11 12">
    <name type="scientific">Nibricoccus aquaticus</name>
    <dbReference type="NCBI Taxonomy" id="2576891"/>
    <lineage>
        <taxon>Bacteria</taxon>
        <taxon>Pseudomonadati</taxon>
        <taxon>Verrucomicrobiota</taxon>
        <taxon>Opitutia</taxon>
        <taxon>Opitutales</taxon>
        <taxon>Opitutaceae</taxon>
        <taxon>Nibricoccus</taxon>
    </lineage>
</organism>
<dbReference type="InterPro" id="IPR036890">
    <property type="entry name" value="HATPase_C_sf"/>
</dbReference>
<dbReference type="SMART" id="SM00086">
    <property type="entry name" value="PAC"/>
    <property type="match status" value="2"/>
</dbReference>
<dbReference type="Gene3D" id="3.30.565.10">
    <property type="entry name" value="Histidine kinase-like ATPase, C-terminal domain"/>
    <property type="match status" value="1"/>
</dbReference>
<feature type="domain" description="PAS" evidence="9">
    <location>
        <begin position="138"/>
        <end position="208"/>
    </location>
</feature>
<dbReference type="InterPro" id="IPR004358">
    <property type="entry name" value="Sig_transdc_His_kin-like_C"/>
</dbReference>
<dbReference type="InterPro" id="IPR000014">
    <property type="entry name" value="PAS"/>
</dbReference>
<dbReference type="PRINTS" id="PR00344">
    <property type="entry name" value="BCTRLSENSOR"/>
</dbReference>
<keyword evidence="4" id="KW-0808">Transferase</keyword>
<dbReference type="PROSITE" id="PS50113">
    <property type="entry name" value="PAC"/>
    <property type="match status" value="1"/>
</dbReference>
<dbReference type="SMART" id="SM00091">
    <property type="entry name" value="PAS"/>
    <property type="match status" value="2"/>
</dbReference>
<dbReference type="SMART" id="SM00388">
    <property type="entry name" value="HisKA"/>
    <property type="match status" value="1"/>
</dbReference>
<dbReference type="AlphaFoldDB" id="A0A290Q5W0"/>
<dbReference type="InterPro" id="IPR035965">
    <property type="entry name" value="PAS-like_dom_sf"/>
</dbReference>
<keyword evidence="5" id="KW-0418">Kinase</keyword>
<dbReference type="SUPFAM" id="SSF52172">
    <property type="entry name" value="CheY-like"/>
    <property type="match status" value="2"/>
</dbReference>
<dbReference type="InterPro" id="IPR001789">
    <property type="entry name" value="Sig_transdc_resp-reg_receiver"/>
</dbReference>
<dbReference type="SUPFAM" id="SSF55874">
    <property type="entry name" value="ATPase domain of HSP90 chaperone/DNA topoisomerase II/histidine kinase"/>
    <property type="match status" value="1"/>
</dbReference>
<dbReference type="EC" id="2.7.13.3" evidence="2"/>
<dbReference type="InterPro" id="IPR013655">
    <property type="entry name" value="PAS_fold_3"/>
</dbReference>
<evidence type="ECO:0000256" key="4">
    <source>
        <dbReference type="ARBA" id="ARBA00022679"/>
    </source>
</evidence>
<dbReference type="InterPro" id="IPR005467">
    <property type="entry name" value="His_kinase_dom"/>
</dbReference>
<dbReference type="SUPFAM" id="SSF55785">
    <property type="entry name" value="PYP-like sensor domain (PAS domain)"/>
    <property type="match status" value="2"/>
</dbReference>
<dbReference type="Gene3D" id="3.30.450.20">
    <property type="entry name" value="PAS domain"/>
    <property type="match status" value="2"/>
</dbReference>
<dbReference type="Gene3D" id="3.30.450.40">
    <property type="match status" value="1"/>
</dbReference>
<dbReference type="InterPro" id="IPR011006">
    <property type="entry name" value="CheY-like_superfamily"/>
</dbReference>
<evidence type="ECO:0000313" key="11">
    <source>
        <dbReference type="EMBL" id="ATC64065.1"/>
    </source>
</evidence>
<dbReference type="InterPro" id="IPR003594">
    <property type="entry name" value="HATPase_dom"/>
</dbReference>
<evidence type="ECO:0000256" key="1">
    <source>
        <dbReference type="ARBA" id="ARBA00000085"/>
    </source>
</evidence>
<dbReference type="InterPro" id="IPR029016">
    <property type="entry name" value="GAF-like_dom_sf"/>
</dbReference>
<evidence type="ECO:0000256" key="5">
    <source>
        <dbReference type="ARBA" id="ARBA00022777"/>
    </source>
</evidence>
<dbReference type="NCBIfam" id="TIGR00229">
    <property type="entry name" value="sensory_box"/>
    <property type="match status" value="2"/>
</dbReference>
<dbReference type="InterPro" id="IPR000700">
    <property type="entry name" value="PAS-assoc_C"/>
</dbReference>
<dbReference type="Pfam" id="PF00072">
    <property type="entry name" value="Response_reg"/>
    <property type="match status" value="2"/>
</dbReference>
<keyword evidence="12" id="KW-1185">Reference proteome</keyword>
<sequence>MIISPPAMPPRILVNEDSEIDFKLLQAEFKRSQFECQLRQVASRDEFIKALPEFLPDLIISDYYLIGFSGLDALEILKRLQPDTPFIILTNALNEETAVECMKRGATDYVLKNKLPRLVATLNGVLERRRLVLENIRIQREHEQLFRLTPDLFCMTSLDGALQVVNPAWPLRTGYTQQELIGRPLFTLVHPDDRHALSSWWSTLVSTGQTAAPFATVHSVAPTDFECRLVHKEKGFRNIQWSAKPFPSENKIYAYGHDLTEHKQAEFALRESESRFRRMADSAPVLIWMSDTSKSFFYFNQPWLDFTGRRLAEEVGNGWTDMIHPEDREHTLQRYEQSFNERTSFRSEFRLQRYDGHYRWVVTHGTPRLDNQGVFSGYIGSCFDVTDQHEVEAHLAYRAIKQSALASFGRFALAHHAFAELTQEATRLVADTLRVERSQVLAVEPATRVLTLAASTGPALDEPAIPYGHASQAAMEDNHPIHFSDTPENFPGAGAFTTLGVLSGIAIPIGAGKLAYGWITALTRDERLFSREAIDFMHGLANILSTVHQREVAEHALVESEQKLLQSQKMEAVGLLAGGVAHDFNNLLTAIRCYGDILHDDLAEIAPELQAKAGEILKATSRASALVRQLLAFSRKQVLQLEFLDLNFVLTDLKDLIRSLLSENIDLTVQLPDEPVTIEADRSQIEQVIINLAINARDAMTHGGALTLRTGWRDLSAGEVPDLMPGRYSVISVTDTGSGMTEDVQAKIFQPFFTTKPKGRGTGLGLATCAVVIKHYAGAIRFDTVIGEGTTFHVLVPHTASPALNLDFNFDAEPGTGTESILLVEDDEAIRNVTSAILRSLGYQIFPFPGGAEALEFCSGPNAPTFDLLLSDIVMPNIGGRELAERLLSMRPGLRVLFMSGYVDDPVILQAVQEAAVPFLEKPFTRDILARKVREAIDLKTEHTR</sequence>
<dbReference type="PROSITE" id="PS50110">
    <property type="entry name" value="RESPONSE_REGULATORY"/>
    <property type="match status" value="2"/>
</dbReference>
<gene>
    <name evidence="11" type="ORF">CMV30_08930</name>
</gene>
<reference evidence="11 12" key="1">
    <citation type="submission" date="2017-09" db="EMBL/GenBank/DDBJ databases">
        <title>Complete genome sequence of Verrucomicrobial strain HZ-65, isolated from freshwater.</title>
        <authorList>
            <person name="Choi A."/>
        </authorList>
    </citation>
    <scope>NUCLEOTIDE SEQUENCE [LARGE SCALE GENOMIC DNA]</scope>
    <source>
        <strain evidence="11 12">HZ-65</strain>
    </source>
</reference>
<dbReference type="CDD" id="cd00082">
    <property type="entry name" value="HisKA"/>
    <property type="match status" value="1"/>
</dbReference>
<keyword evidence="3 6" id="KW-0597">Phosphoprotein</keyword>
<dbReference type="Pfam" id="PF08447">
    <property type="entry name" value="PAS_3"/>
    <property type="match status" value="2"/>
</dbReference>
<evidence type="ECO:0000256" key="6">
    <source>
        <dbReference type="PROSITE-ProRule" id="PRU00169"/>
    </source>
</evidence>
<dbReference type="PROSITE" id="PS50112">
    <property type="entry name" value="PAS"/>
    <property type="match status" value="2"/>
</dbReference>
<comment type="catalytic activity">
    <reaction evidence="1">
        <text>ATP + protein L-histidine = ADP + protein N-phospho-L-histidine.</text>
        <dbReference type="EC" id="2.7.13.3"/>
    </reaction>
</comment>
<dbReference type="Pfam" id="PF00512">
    <property type="entry name" value="HisKA"/>
    <property type="match status" value="1"/>
</dbReference>
<dbReference type="CDD" id="cd00130">
    <property type="entry name" value="PAS"/>
    <property type="match status" value="2"/>
</dbReference>
<feature type="domain" description="PAC" evidence="10">
    <location>
        <begin position="345"/>
        <end position="397"/>
    </location>
</feature>
<dbReference type="InterPro" id="IPR052162">
    <property type="entry name" value="Sensor_kinase/Photoreceptor"/>
</dbReference>
<evidence type="ECO:0000256" key="2">
    <source>
        <dbReference type="ARBA" id="ARBA00012438"/>
    </source>
</evidence>
<dbReference type="Gene3D" id="3.40.50.2300">
    <property type="match status" value="2"/>
</dbReference>
<dbReference type="Proteomes" id="UP000217265">
    <property type="component" value="Chromosome"/>
</dbReference>
<dbReference type="PANTHER" id="PTHR43304:SF1">
    <property type="entry name" value="PAC DOMAIN-CONTAINING PROTEIN"/>
    <property type="match status" value="1"/>
</dbReference>
<dbReference type="InterPro" id="IPR036097">
    <property type="entry name" value="HisK_dim/P_sf"/>
</dbReference>
<dbReference type="InterPro" id="IPR001610">
    <property type="entry name" value="PAC"/>
</dbReference>
<evidence type="ECO:0000259" key="9">
    <source>
        <dbReference type="PROSITE" id="PS50112"/>
    </source>
</evidence>
<dbReference type="PANTHER" id="PTHR43304">
    <property type="entry name" value="PHYTOCHROME-LIKE PROTEIN CPH1"/>
    <property type="match status" value="1"/>
</dbReference>
<feature type="domain" description="Response regulatory" evidence="8">
    <location>
        <begin position="820"/>
        <end position="937"/>
    </location>
</feature>
<evidence type="ECO:0000259" key="7">
    <source>
        <dbReference type="PROSITE" id="PS50109"/>
    </source>
</evidence>
<feature type="modified residue" description="4-aspartylphosphate" evidence="6">
    <location>
        <position position="872"/>
    </location>
</feature>
<evidence type="ECO:0000259" key="10">
    <source>
        <dbReference type="PROSITE" id="PS50113"/>
    </source>
</evidence>
<dbReference type="SMART" id="SM00448">
    <property type="entry name" value="REC"/>
    <property type="match status" value="2"/>
</dbReference>
<proteinExistence type="predicted"/>
<name>A0A290Q5W0_9BACT</name>
<evidence type="ECO:0000256" key="3">
    <source>
        <dbReference type="ARBA" id="ARBA00022553"/>
    </source>
</evidence>
<dbReference type="KEGG" id="vbh:CMV30_08930"/>
<feature type="domain" description="Response regulatory" evidence="8">
    <location>
        <begin position="11"/>
        <end position="127"/>
    </location>
</feature>
<dbReference type="PROSITE" id="PS50109">
    <property type="entry name" value="HIS_KIN"/>
    <property type="match status" value="1"/>
</dbReference>
<evidence type="ECO:0000259" key="8">
    <source>
        <dbReference type="PROSITE" id="PS50110"/>
    </source>
</evidence>
<dbReference type="Pfam" id="PF02518">
    <property type="entry name" value="HATPase_c"/>
    <property type="match status" value="1"/>
</dbReference>
<dbReference type="CDD" id="cd00156">
    <property type="entry name" value="REC"/>
    <property type="match status" value="2"/>
</dbReference>
<feature type="domain" description="Histidine kinase" evidence="7">
    <location>
        <begin position="579"/>
        <end position="800"/>
    </location>
</feature>
<evidence type="ECO:0000313" key="12">
    <source>
        <dbReference type="Proteomes" id="UP000217265"/>
    </source>
</evidence>
<accession>A0A290Q5W0</accession>
<dbReference type="InterPro" id="IPR003661">
    <property type="entry name" value="HisK_dim/P_dom"/>
</dbReference>
<protein>
    <recommendedName>
        <fullName evidence="2">histidine kinase</fullName>
        <ecNumber evidence="2">2.7.13.3</ecNumber>
    </recommendedName>
</protein>
<feature type="domain" description="PAS" evidence="9">
    <location>
        <begin position="272"/>
        <end position="342"/>
    </location>
</feature>